<organism evidence="5 6">
    <name type="scientific">Flavobacterium okayamense</name>
    <dbReference type="NCBI Taxonomy" id="2830782"/>
    <lineage>
        <taxon>Bacteria</taxon>
        <taxon>Pseudomonadati</taxon>
        <taxon>Bacteroidota</taxon>
        <taxon>Flavobacteriia</taxon>
        <taxon>Flavobacteriales</taxon>
        <taxon>Flavobacteriaceae</taxon>
        <taxon>Flavobacterium</taxon>
    </lineage>
</organism>
<reference evidence="5 6" key="1">
    <citation type="submission" date="2021-06" db="EMBL/GenBank/DDBJ databases">
        <title>Whole genome sequences of Flavobacterium sp. KK2020170 and assembly.</title>
        <authorList>
            <person name="Kitahara K."/>
            <person name="Miyoshi S."/>
            <person name="Uesaka K."/>
        </authorList>
    </citation>
    <scope>NUCLEOTIDE SEQUENCE [LARGE SCALE GENOMIC DNA]</scope>
    <source>
        <strain evidence="5 6">KK2020170</strain>
    </source>
</reference>
<protein>
    <submittedName>
        <fullName evidence="5">Cold-shock protein</fullName>
    </submittedName>
</protein>
<dbReference type="InterPro" id="IPR012156">
    <property type="entry name" value="Cold_shock_CspA"/>
</dbReference>
<dbReference type="Pfam" id="PF00313">
    <property type="entry name" value="CSD"/>
    <property type="match status" value="1"/>
</dbReference>
<dbReference type="SUPFAM" id="SSF50249">
    <property type="entry name" value="Nucleic acid-binding proteins"/>
    <property type="match status" value="1"/>
</dbReference>
<evidence type="ECO:0000259" key="4">
    <source>
        <dbReference type="PROSITE" id="PS51857"/>
    </source>
</evidence>
<evidence type="ECO:0000313" key="5">
    <source>
        <dbReference type="EMBL" id="BCY28078.1"/>
    </source>
</evidence>
<dbReference type="InterPro" id="IPR011129">
    <property type="entry name" value="CSD"/>
</dbReference>
<keyword evidence="2" id="KW-0963">Cytoplasm</keyword>
<dbReference type="PROSITE" id="PS00352">
    <property type="entry name" value="CSD_1"/>
    <property type="match status" value="1"/>
</dbReference>
<proteinExistence type="predicted"/>
<dbReference type="PRINTS" id="PR00050">
    <property type="entry name" value="COLDSHOCK"/>
</dbReference>
<evidence type="ECO:0000313" key="6">
    <source>
        <dbReference type="Proteomes" id="UP000825258"/>
    </source>
</evidence>
<dbReference type="PROSITE" id="PS51857">
    <property type="entry name" value="CSD_2"/>
    <property type="match status" value="1"/>
</dbReference>
<dbReference type="Gene3D" id="2.40.50.140">
    <property type="entry name" value="Nucleic acid-binding proteins"/>
    <property type="match status" value="1"/>
</dbReference>
<feature type="domain" description="CSD" evidence="4">
    <location>
        <begin position="1"/>
        <end position="62"/>
    </location>
</feature>
<keyword evidence="6" id="KW-1185">Reference proteome</keyword>
<dbReference type="CDD" id="cd04458">
    <property type="entry name" value="CSP_CDS"/>
    <property type="match status" value="1"/>
</dbReference>
<evidence type="ECO:0000256" key="1">
    <source>
        <dbReference type="ARBA" id="ARBA00004496"/>
    </source>
</evidence>
<dbReference type="InterPro" id="IPR050181">
    <property type="entry name" value="Cold_shock_domain"/>
</dbReference>
<dbReference type="SMART" id="SM00357">
    <property type="entry name" value="CSP"/>
    <property type="match status" value="1"/>
</dbReference>
<dbReference type="Proteomes" id="UP000825258">
    <property type="component" value="Chromosome"/>
</dbReference>
<dbReference type="PIRSF" id="PIRSF002599">
    <property type="entry name" value="Cold_shock_A"/>
    <property type="match status" value="1"/>
</dbReference>
<dbReference type="InterPro" id="IPR002059">
    <property type="entry name" value="CSP_DNA-bd"/>
</dbReference>
<evidence type="ECO:0000256" key="2">
    <source>
        <dbReference type="ARBA" id="ARBA00022490"/>
    </source>
</evidence>
<dbReference type="InterPro" id="IPR012340">
    <property type="entry name" value="NA-bd_OB-fold"/>
</dbReference>
<sequence length="64" mass="7144">MQEGKVKFYNESKGFGFIAINEGSDDVFVHSTGLLDNIKENDNVSFEVQRGPKGLNAINVKRLK</sequence>
<name>A0ABM7S9Q0_9FLAO</name>
<dbReference type="RefSeq" id="WP_221259674.1">
    <property type="nucleotide sequence ID" value="NZ_AP024749.1"/>
</dbReference>
<accession>A0ABM7S9Q0</accession>
<dbReference type="InterPro" id="IPR019844">
    <property type="entry name" value="CSD_CS"/>
</dbReference>
<comment type="subcellular location">
    <subcellularLocation>
        <location evidence="1 3">Cytoplasm</location>
    </subcellularLocation>
</comment>
<gene>
    <name evidence="5" type="ORF">KK2020170_09460</name>
</gene>
<dbReference type="EMBL" id="AP024749">
    <property type="protein sequence ID" value="BCY28078.1"/>
    <property type="molecule type" value="Genomic_DNA"/>
</dbReference>
<dbReference type="PANTHER" id="PTHR11544">
    <property type="entry name" value="COLD SHOCK DOMAIN CONTAINING PROTEINS"/>
    <property type="match status" value="1"/>
</dbReference>
<evidence type="ECO:0000256" key="3">
    <source>
        <dbReference type="RuleBase" id="RU000408"/>
    </source>
</evidence>